<name>A0ABQ6GXF4_9GAMM</name>
<dbReference type="Proteomes" id="UP001157186">
    <property type="component" value="Unassembled WGS sequence"/>
</dbReference>
<proteinExistence type="predicted"/>
<evidence type="ECO:0000313" key="1">
    <source>
        <dbReference type="EMBL" id="GLX79869.1"/>
    </source>
</evidence>
<evidence type="ECO:0000313" key="2">
    <source>
        <dbReference type="Proteomes" id="UP001157186"/>
    </source>
</evidence>
<comment type="caution">
    <text evidence="1">The sequence shown here is derived from an EMBL/GenBank/DDBJ whole genome shotgun (WGS) entry which is preliminary data.</text>
</comment>
<keyword evidence="2" id="KW-1185">Reference proteome</keyword>
<reference evidence="1 2" key="1">
    <citation type="submission" date="2023-03" db="EMBL/GenBank/DDBJ databases">
        <title>Draft genome sequence of Thalassotalea insulae KCTC 62186T.</title>
        <authorList>
            <person name="Sawabe T."/>
        </authorList>
    </citation>
    <scope>NUCLEOTIDE SEQUENCE [LARGE SCALE GENOMIC DNA]</scope>
    <source>
        <strain evidence="1 2">KCTC 62186</strain>
    </source>
</reference>
<accession>A0ABQ6GXF4</accession>
<dbReference type="EMBL" id="BSST01000001">
    <property type="protein sequence ID" value="GLX79869.1"/>
    <property type="molecule type" value="Genomic_DNA"/>
</dbReference>
<gene>
    <name evidence="1" type="ORF">tinsulaeT_32090</name>
</gene>
<sequence>MIPTELPLSIEVTSELLAAQQTLTGLSNKLEALFNFRTMTAGWYGDEDCILRIRLSLETQQTLTLARADVTELQELTELSDDVFVVFDSNNLDISANIALTDKELVLIEQTAQLLQPLLDKKIVKTLNFIAEQQKLFPID</sequence>
<protein>
    <submittedName>
        <fullName evidence="1">Uncharacterized protein</fullName>
    </submittedName>
</protein>
<dbReference type="RefSeq" id="WP_284245813.1">
    <property type="nucleotide sequence ID" value="NZ_BSST01000001.1"/>
</dbReference>
<organism evidence="1 2">
    <name type="scientific">Thalassotalea insulae</name>
    <dbReference type="NCBI Taxonomy" id="2056778"/>
    <lineage>
        <taxon>Bacteria</taxon>
        <taxon>Pseudomonadati</taxon>
        <taxon>Pseudomonadota</taxon>
        <taxon>Gammaproteobacteria</taxon>
        <taxon>Alteromonadales</taxon>
        <taxon>Colwelliaceae</taxon>
        <taxon>Thalassotalea</taxon>
    </lineage>
</organism>